<accession>A0A918MP86</accession>
<evidence type="ECO:0000313" key="2">
    <source>
        <dbReference type="Proteomes" id="UP000634668"/>
    </source>
</evidence>
<proteinExistence type="predicted"/>
<name>A0A918MP86_9FLAO</name>
<comment type="caution">
    <text evidence="1">The sequence shown here is derived from an EMBL/GenBank/DDBJ whole genome shotgun (WGS) entry which is preliminary data.</text>
</comment>
<dbReference type="AlphaFoldDB" id="A0A918MP86"/>
<organism evidence="1 2">
    <name type="scientific">Arenibacter certesii</name>
    <dbReference type="NCBI Taxonomy" id="228955"/>
    <lineage>
        <taxon>Bacteria</taxon>
        <taxon>Pseudomonadati</taxon>
        <taxon>Bacteroidota</taxon>
        <taxon>Flavobacteriia</taxon>
        <taxon>Flavobacteriales</taxon>
        <taxon>Flavobacteriaceae</taxon>
        <taxon>Arenibacter</taxon>
    </lineage>
</organism>
<reference evidence="1" key="2">
    <citation type="submission" date="2020-09" db="EMBL/GenBank/DDBJ databases">
        <authorList>
            <person name="Sun Q."/>
            <person name="Kim S."/>
        </authorList>
    </citation>
    <scope>NUCLEOTIDE SEQUENCE</scope>
    <source>
        <strain evidence="1">KCTC 12113</strain>
    </source>
</reference>
<sequence length="122" mass="13517">MSSYGAFITASGFTLNEPNGKIGFAPKITPENFRSAFITGSSWGTFSQNVKNGQQRARLEIEYGALKLKEVSLDELSDSKHVMVTLNGEKVKAKLKNKNNEVMVSFKPISIIKGDKLEFEIK</sequence>
<reference evidence="1" key="1">
    <citation type="journal article" date="2014" name="Int. J. Syst. Evol. Microbiol.">
        <title>Complete genome sequence of Corynebacterium casei LMG S-19264T (=DSM 44701T), isolated from a smear-ripened cheese.</title>
        <authorList>
            <consortium name="US DOE Joint Genome Institute (JGI-PGF)"/>
            <person name="Walter F."/>
            <person name="Albersmeier A."/>
            <person name="Kalinowski J."/>
            <person name="Ruckert C."/>
        </authorList>
    </citation>
    <scope>NUCLEOTIDE SEQUENCE</scope>
    <source>
        <strain evidence="1">KCTC 12113</strain>
    </source>
</reference>
<dbReference type="EMBL" id="BMWP01000028">
    <property type="protein sequence ID" value="GGW45811.1"/>
    <property type="molecule type" value="Genomic_DNA"/>
</dbReference>
<protein>
    <submittedName>
        <fullName evidence="1">Uncharacterized protein</fullName>
    </submittedName>
</protein>
<evidence type="ECO:0000313" key="1">
    <source>
        <dbReference type="EMBL" id="GGW45811.1"/>
    </source>
</evidence>
<dbReference type="Proteomes" id="UP000634668">
    <property type="component" value="Unassembled WGS sequence"/>
</dbReference>
<dbReference type="RefSeq" id="WP_026814473.1">
    <property type="nucleotide sequence ID" value="NZ_BMWP01000028.1"/>
</dbReference>
<gene>
    <name evidence="1" type="ORF">GCM10007383_32630</name>
</gene>
<keyword evidence="2" id="KW-1185">Reference proteome</keyword>